<organism evidence="8 9">
    <name type="scientific">Sinocyclocheilus anshuiensis</name>
    <dbReference type="NCBI Taxonomy" id="1608454"/>
    <lineage>
        <taxon>Eukaryota</taxon>
        <taxon>Metazoa</taxon>
        <taxon>Chordata</taxon>
        <taxon>Craniata</taxon>
        <taxon>Vertebrata</taxon>
        <taxon>Euteleostomi</taxon>
        <taxon>Actinopterygii</taxon>
        <taxon>Neopterygii</taxon>
        <taxon>Teleostei</taxon>
        <taxon>Ostariophysi</taxon>
        <taxon>Cypriniformes</taxon>
        <taxon>Cyprinidae</taxon>
        <taxon>Cyprininae</taxon>
        <taxon>Sinocyclocheilus</taxon>
    </lineage>
</organism>
<feature type="coiled-coil region" evidence="5">
    <location>
        <begin position="39"/>
        <end position="66"/>
    </location>
</feature>
<evidence type="ECO:0000256" key="5">
    <source>
        <dbReference type="SAM" id="Coils"/>
    </source>
</evidence>
<dbReference type="OrthoDB" id="3364872at2759"/>
<evidence type="ECO:0000313" key="8">
    <source>
        <dbReference type="Ensembl" id="ENSSANP00000105522.1"/>
    </source>
</evidence>
<dbReference type="GO" id="GO:0030490">
    <property type="term" value="P:maturation of SSU-rRNA"/>
    <property type="evidence" value="ECO:0007669"/>
    <property type="project" value="TreeGrafter"/>
</dbReference>
<protein>
    <recommendedName>
        <fullName evidence="1">Serum response factor-binding protein 1</fullName>
    </recommendedName>
    <alternativeName>
        <fullName evidence="4">SRF-dependent transcription regulation-associated protein</fullName>
    </alternativeName>
</protein>
<gene>
    <name evidence="8" type="primary">LOC107687071</name>
</gene>
<feature type="compositionally biased region" description="Polar residues" evidence="6">
    <location>
        <begin position="460"/>
        <end position="476"/>
    </location>
</feature>
<comment type="function">
    <text evidence="3">May be involved in regulating transcriptional activation of cardiac genes during the aging process. May play a role in biosynthesis and/or processing of SLC2A4 in adipose cells.</text>
</comment>
<dbReference type="GeneID" id="107687071"/>
<dbReference type="RefSeq" id="XP_016339702.1">
    <property type="nucleotide sequence ID" value="XM_016484216.1"/>
</dbReference>
<feature type="compositionally biased region" description="Acidic residues" evidence="6">
    <location>
        <begin position="514"/>
        <end position="529"/>
    </location>
</feature>
<feature type="compositionally biased region" description="Basic and acidic residues" evidence="6">
    <location>
        <begin position="495"/>
        <end position="513"/>
    </location>
</feature>
<evidence type="ECO:0000259" key="7">
    <source>
        <dbReference type="Pfam" id="PF09073"/>
    </source>
</evidence>
<dbReference type="GO" id="GO:0005634">
    <property type="term" value="C:nucleus"/>
    <property type="evidence" value="ECO:0007669"/>
    <property type="project" value="TreeGrafter"/>
</dbReference>
<keyword evidence="2 5" id="KW-0175">Coiled coil</keyword>
<feature type="compositionally biased region" description="Acidic residues" evidence="6">
    <location>
        <begin position="148"/>
        <end position="166"/>
    </location>
</feature>
<sequence>MPAVLILSNEVVKMRAEVKRVKVLLIRKLIRQISVLEKKKGSEADLEKFRRRAARLREEIHELKTITPDSVTKAALQKDISFEKVCRNKEASLSERAIARIATHPQFSKKIQSIKAAIKAFKEERVNAEKQAKNNAENATSLDQSQADSDDDDDLGSEKSSDEDDEEKLKEDEGDKKTDEDRQEEIDGSTQESQKTSLETINEQTNQCQKEESLTVEESSERVGIPEEVIRMRKEVKRTRVLIISKMAEQVASLKKKKKGQESEVKESQEKAAEIMKEIKALRSLKLDQVTMTALQENVVLEKVLQDPQASPVDRAIAHIATHSRFIHKLQKVKEAIKEERAKAAEAEQKKTDKLDTVQSKNEDEEPEEEPEEDGESEEESEEPEEDEEPEDDHNSGHSEEDGDVVEEKLNSPTTEIHTSSVAEPTESTDSDLVKVPPSKIITTEKSKRVEVKSKKAEATSPNVKSSPEKSSTVSKKNIGKASKEMETTLKPQKKKDLPETKRVEAEKDKEESDLSDEEEEKEYFDDSTEERFHKQSSQSEESDDDDFFLGKVSKFKKRKSNQSKVEEKKSELQKTDKEATSKPHETNLGKLQSVFCSALSKSSVSSQKAKFGSRSDGPRPPRFQNQRKGPEGRMKASQYKGQDLGADRRTGPFKPNRETFKVAEQKQAGPSGAGRGRPQFEQKRNPRGPPGRMSDPPQQSLHPSWEASRKRKEQQAQITVFQGKKIRFDDDDD</sequence>
<feature type="compositionally biased region" description="Polar residues" evidence="6">
    <location>
        <begin position="411"/>
        <end position="428"/>
    </location>
</feature>
<dbReference type="AlphaFoldDB" id="A0A671TB93"/>
<evidence type="ECO:0000256" key="6">
    <source>
        <dbReference type="SAM" id="MobiDB-lite"/>
    </source>
</evidence>
<feature type="compositionally biased region" description="Basic and acidic residues" evidence="6">
    <location>
        <begin position="209"/>
        <end position="222"/>
    </location>
</feature>
<dbReference type="GO" id="GO:0030686">
    <property type="term" value="C:90S preribosome"/>
    <property type="evidence" value="ECO:0007669"/>
    <property type="project" value="TreeGrafter"/>
</dbReference>
<dbReference type="Pfam" id="PF09073">
    <property type="entry name" value="BUD22"/>
    <property type="match status" value="1"/>
</dbReference>
<feature type="compositionally biased region" description="Basic and acidic residues" evidence="6">
    <location>
        <begin position="338"/>
        <end position="356"/>
    </location>
</feature>
<reference evidence="8" key="1">
    <citation type="submission" date="2025-08" db="UniProtKB">
        <authorList>
            <consortium name="Ensembl"/>
        </authorList>
    </citation>
    <scope>IDENTIFICATION</scope>
</reference>
<evidence type="ECO:0000256" key="4">
    <source>
        <dbReference type="ARBA" id="ARBA00033254"/>
    </source>
</evidence>
<evidence type="ECO:0000313" key="9">
    <source>
        <dbReference type="Proteomes" id="UP000472260"/>
    </source>
</evidence>
<feature type="coiled-coil region" evidence="5">
    <location>
        <begin position="244"/>
        <end position="285"/>
    </location>
</feature>
<name>A0A671TB93_9TELE</name>
<evidence type="ECO:0000256" key="2">
    <source>
        <dbReference type="ARBA" id="ARBA00023054"/>
    </source>
</evidence>
<keyword evidence="9" id="KW-1185">Reference proteome</keyword>
<feature type="compositionally biased region" description="Basic and acidic residues" evidence="6">
    <location>
        <begin position="646"/>
        <end position="665"/>
    </location>
</feature>
<dbReference type="Proteomes" id="UP000472260">
    <property type="component" value="Unassembled WGS sequence"/>
</dbReference>
<feature type="compositionally biased region" description="Acidic residues" evidence="6">
    <location>
        <begin position="363"/>
        <end position="392"/>
    </location>
</feature>
<feature type="region of interest" description="Disordered" evidence="6">
    <location>
        <begin position="338"/>
        <end position="734"/>
    </location>
</feature>
<feature type="domain" description="Bud22" evidence="7">
    <location>
        <begin position="634"/>
        <end position="730"/>
    </location>
</feature>
<feature type="compositionally biased region" description="Polar residues" evidence="6">
    <location>
        <begin position="188"/>
        <end position="208"/>
    </location>
</feature>
<dbReference type="KEGG" id="sanh:107687071"/>
<feature type="compositionally biased region" description="Basic and acidic residues" evidence="6">
    <location>
        <begin position="393"/>
        <end position="410"/>
    </location>
</feature>
<dbReference type="InterPro" id="IPR037393">
    <property type="entry name" value="Bud22/SRFB1"/>
</dbReference>
<evidence type="ECO:0000256" key="3">
    <source>
        <dbReference type="ARBA" id="ARBA00025646"/>
    </source>
</evidence>
<dbReference type="PANTHER" id="PTHR23325">
    <property type="entry name" value="SERUM RESPONSE FACTOR-BINDING"/>
    <property type="match status" value="1"/>
</dbReference>
<accession>A0A671TB93</accession>
<evidence type="ECO:0000256" key="1">
    <source>
        <dbReference type="ARBA" id="ARBA00013459"/>
    </source>
</evidence>
<feature type="compositionally biased region" description="Basic and acidic residues" evidence="6">
    <location>
        <begin position="565"/>
        <end position="588"/>
    </location>
</feature>
<feature type="region of interest" description="Disordered" evidence="6">
    <location>
        <begin position="129"/>
        <end position="222"/>
    </location>
</feature>
<proteinExistence type="predicted"/>
<dbReference type="PANTHER" id="PTHR23325:SF1">
    <property type="entry name" value="SERUM RESPONSE FACTOR-BINDING PROTEIN 1"/>
    <property type="match status" value="1"/>
</dbReference>
<feature type="compositionally biased region" description="Low complexity" evidence="6">
    <location>
        <begin position="594"/>
        <end position="611"/>
    </location>
</feature>
<reference evidence="8" key="2">
    <citation type="submission" date="2025-09" db="UniProtKB">
        <authorList>
            <consortium name="Ensembl"/>
        </authorList>
    </citation>
    <scope>IDENTIFICATION</scope>
</reference>
<feature type="compositionally biased region" description="Low complexity" evidence="6">
    <location>
        <begin position="133"/>
        <end position="147"/>
    </location>
</feature>
<dbReference type="Ensembl" id="ENSSANT00000111983.1">
    <property type="protein sequence ID" value="ENSSANP00000105522.1"/>
    <property type="gene ID" value="ENSSANG00000051622.1"/>
</dbReference>
<feature type="compositionally biased region" description="Basic and acidic residues" evidence="6">
    <location>
        <begin position="167"/>
        <end position="180"/>
    </location>
</feature>
<dbReference type="InterPro" id="IPR015158">
    <property type="entry name" value="Bud22_dom"/>
</dbReference>
<feature type="compositionally biased region" description="Basic and acidic residues" evidence="6">
    <location>
        <begin position="443"/>
        <end position="458"/>
    </location>
</feature>